<sequence>MGAMCSKSGGNVANKENMGQLPDEMMLPNGVDSTMAGSGGSVDAQSNSRDRGLEASKGATASSNGQVEDDGAAVLGAALDSTAFLSPAPAHGAQVAAAEGTSPAGSNDVEPGAAAVVNGIAGQDKVVSDMQLEDRSAWVARNLGMLPRGGSEIEAEKLKELPGLEDCLHELLSERARHLSTMETLSSQLRRREAEATKAAHDNKALTARLECSEQDRSALERRGRAEGEEHRVERARWFVHKQELETRCVQLESRDTQYRASIRKKEVEYGRLQDSLRRAVEKGSGVVSRGAGKGGSKCSRGIESNLELSPGAATTEAGKHPLGAVLNNQAESKVGELEGENFALRNMLQDLQREVMELKDYQDRHGDLVSAERGSIEGGGIWGGRMSVDPLAEEVIEGMPADWLERQFGEENARQMKGMRCAVKRVLGEGEQEGGSADDSMSAEDVTSLVSQLREARSLLREQDAIMFAAIFDKPGAGTSAANKDRCMFGGDDGVYLGGSGAWDSLERLEQQREELGKERLKLEADKAKFLEEAVHRDSKSFVFACPPATPTADSRYATPVHHHGKALGNGKLTVAAASPAPNGRGGEAGNLSRMSFTPPTASPDTTKLLGALGIVP</sequence>
<organism evidence="3 4">
    <name type="scientific">Ectocarpus siliculosus</name>
    <name type="common">Brown alga</name>
    <name type="synonym">Conferva siliculosa</name>
    <dbReference type="NCBI Taxonomy" id="2880"/>
    <lineage>
        <taxon>Eukaryota</taxon>
        <taxon>Sar</taxon>
        <taxon>Stramenopiles</taxon>
        <taxon>Ochrophyta</taxon>
        <taxon>PX clade</taxon>
        <taxon>Phaeophyceae</taxon>
        <taxon>Ectocarpales</taxon>
        <taxon>Ectocarpaceae</taxon>
        <taxon>Ectocarpus</taxon>
    </lineage>
</organism>
<dbReference type="EMBL" id="FN649730">
    <property type="protein sequence ID" value="CBJ31570.1"/>
    <property type="molecule type" value="Genomic_DNA"/>
</dbReference>
<dbReference type="PANTHER" id="PTHR47057:SF1">
    <property type="entry name" value="AFADIN_ALPHA-ACTININ-BINDING PROTEIN"/>
    <property type="match status" value="1"/>
</dbReference>
<proteinExistence type="predicted"/>
<feature type="region of interest" description="Disordered" evidence="2">
    <location>
        <begin position="1"/>
        <end position="67"/>
    </location>
</feature>
<protein>
    <submittedName>
        <fullName evidence="3">Uncharacterized protein</fullName>
    </submittedName>
</protein>
<keyword evidence="4" id="KW-1185">Reference proteome</keyword>
<evidence type="ECO:0000313" key="4">
    <source>
        <dbReference type="Proteomes" id="UP000002630"/>
    </source>
</evidence>
<dbReference type="EMBL" id="FN648448">
    <property type="protein sequence ID" value="CBJ31570.1"/>
    <property type="molecule type" value="Genomic_DNA"/>
</dbReference>
<evidence type="ECO:0000256" key="2">
    <source>
        <dbReference type="SAM" id="MobiDB-lite"/>
    </source>
</evidence>
<accession>D7FU43</accession>
<dbReference type="Proteomes" id="UP000002630">
    <property type="component" value="Linkage Group LG05"/>
</dbReference>
<evidence type="ECO:0000256" key="1">
    <source>
        <dbReference type="SAM" id="Coils"/>
    </source>
</evidence>
<dbReference type="InParanoid" id="D7FU43"/>
<keyword evidence="1" id="KW-0175">Coiled coil</keyword>
<dbReference type="AlphaFoldDB" id="D7FU43"/>
<feature type="coiled-coil region" evidence="1">
    <location>
        <begin position="335"/>
        <end position="365"/>
    </location>
</feature>
<dbReference type="OrthoDB" id="72253at2759"/>
<dbReference type="PANTHER" id="PTHR47057">
    <property type="entry name" value="AFADIN/ALPHA-ACTININ-BINDING"/>
    <property type="match status" value="1"/>
</dbReference>
<evidence type="ECO:0000313" key="3">
    <source>
        <dbReference type="EMBL" id="CBJ31570.1"/>
    </source>
</evidence>
<reference evidence="3 4" key="1">
    <citation type="journal article" date="2010" name="Nature">
        <title>The Ectocarpus genome and the independent evolution of multicellularity in brown algae.</title>
        <authorList>
            <person name="Cock J.M."/>
            <person name="Sterck L."/>
            <person name="Rouze P."/>
            <person name="Scornet D."/>
            <person name="Allen A.E."/>
            <person name="Amoutzias G."/>
            <person name="Anthouard V."/>
            <person name="Artiguenave F."/>
            <person name="Aury J.M."/>
            <person name="Badger J.H."/>
            <person name="Beszteri B."/>
            <person name="Billiau K."/>
            <person name="Bonnet E."/>
            <person name="Bothwell J.H."/>
            <person name="Bowler C."/>
            <person name="Boyen C."/>
            <person name="Brownlee C."/>
            <person name="Carrano C.J."/>
            <person name="Charrier B."/>
            <person name="Cho G.Y."/>
            <person name="Coelho S.M."/>
            <person name="Collen J."/>
            <person name="Corre E."/>
            <person name="Da Silva C."/>
            <person name="Delage L."/>
            <person name="Delaroque N."/>
            <person name="Dittami S.M."/>
            <person name="Doulbeau S."/>
            <person name="Elias M."/>
            <person name="Farnham G."/>
            <person name="Gachon C.M."/>
            <person name="Gschloessl B."/>
            <person name="Heesch S."/>
            <person name="Jabbari K."/>
            <person name="Jubin C."/>
            <person name="Kawai H."/>
            <person name="Kimura K."/>
            <person name="Kloareg B."/>
            <person name="Kupper F.C."/>
            <person name="Lang D."/>
            <person name="Le Bail A."/>
            <person name="Leblanc C."/>
            <person name="Lerouge P."/>
            <person name="Lohr M."/>
            <person name="Lopez P.J."/>
            <person name="Martens C."/>
            <person name="Maumus F."/>
            <person name="Michel G."/>
            <person name="Miranda-Saavedra D."/>
            <person name="Morales J."/>
            <person name="Moreau H."/>
            <person name="Motomura T."/>
            <person name="Nagasato C."/>
            <person name="Napoli C.A."/>
            <person name="Nelson D.R."/>
            <person name="Nyvall-Collen P."/>
            <person name="Peters A.F."/>
            <person name="Pommier C."/>
            <person name="Potin P."/>
            <person name="Poulain J."/>
            <person name="Quesneville H."/>
            <person name="Read B."/>
            <person name="Rensing S.A."/>
            <person name="Ritter A."/>
            <person name="Rousvoal S."/>
            <person name="Samanta M."/>
            <person name="Samson G."/>
            <person name="Schroeder D.C."/>
            <person name="Segurens B."/>
            <person name="Strittmatter M."/>
            <person name="Tonon T."/>
            <person name="Tregear J.W."/>
            <person name="Valentin K."/>
            <person name="von Dassow P."/>
            <person name="Yamagishi T."/>
            <person name="Van de Peer Y."/>
            <person name="Wincker P."/>
        </authorList>
    </citation>
    <scope>NUCLEOTIDE SEQUENCE [LARGE SCALE GENOMIC DNA]</scope>
    <source>
        <strain evidence="4">Ec32 / CCAP1310/4</strain>
    </source>
</reference>
<gene>
    <name evidence="3" type="ORF">Esi_0265_0032</name>
</gene>
<name>D7FU43_ECTSI</name>
<feature type="coiled-coil region" evidence="1">
    <location>
        <begin position="507"/>
        <end position="534"/>
    </location>
</feature>